<dbReference type="Pfam" id="PF00732">
    <property type="entry name" value="GMC_oxred_N"/>
    <property type="match status" value="1"/>
</dbReference>
<evidence type="ECO:0000313" key="7">
    <source>
        <dbReference type="EMBL" id="APA98765.1"/>
    </source>
</evidence>
<accession>A0ABC8AXN6</accession>
<dbReference type="InterPro" id="IPR007867">
    <property type="entry name" value="GMC_OxRtase_C"/>
</dbReference>
<dbReference type="SUPFAM" id="SSF51905">
    <property type="entry name" value="FAD/NAD(P)-binding domain"/>
    <property type="match status" value="1"/>
</dbReference>
<evidence type="ECO:0000259" key="5">
    <source>
        <dbReference type="Pfam" id="PF00732"/>
    </source>
</evidence>
<dbReference type="GO" id="GO:0046577">
    <property type="term" value="F:long-chain-alcohol oxidase activity"/>
    <property type="evidence" value="ECO:0007669"/>
    <property type="project" value="UniProtKB-EC"/>
</dbReference>
<dbReference type="EC" id="1.1.3.20" evidence="7"/>
<dbReference type="InterPro" id="IPR027056">
    <property type="entry name" value="Gluconate_2DH_su3"/>
</dbReference>
<dbReference type="InterPro" id="IPR036188">
    <property type="entry name" value="FAD/NAD-bd_sf"/>
</dbReference>
<keyword evidence="4 7" id="KW-0560">Oxidoreductase</keyword>
<evidence type="ECO:0000256" key="3">
    <source>
        <dbReference type="ARBA" id="ARBA00022827"/>
    </source>
</evidence>
<reference evidence="7 8" key="1">
    <citation type="submission" date="2016-10" db="EMBL/GenBank/DDBJ databases">
        <title>Genome sequence of Nocardia seriolae strain EM150506, isolated from Anguila japonica.</title>
        <authorList>
            <person name="Han H.-J."/>
        </authorList>
    </citation>
    <scope>NUCLEOTIDE SEQUENCE [LARGE SCALE GENOMIC DNA]</scope>
    <source>
        <strain evidence="7 8">EM150506</strain>
    </source>
</reference>
<keyword evidence="3" id="KW-0274">FAD</keyword>
<evidence type="ECO:0000256" key="1">
    <source>
        <dbReference type="ARBA" id="ARBA00010790"/>
    </source>
</evidence>
<name>A0ABC8AXN6_9NOCA</name>
<protein>
    <submittedName>
        <fullName evidence="7">Long-chain-alcohol oxidase</fullName>
        <ecNumber evidence="7">1.1.3.20</ecNumber>
    </submittedName>
</protein>
<organism evidence="7 8">
    <name type="scientific">Nocardia seriolae</name>
    <dbReference type="NCBI Taxonomy" id="37332"/>
    <lineage>
        <taxon>Bacteria</taxon>
        <taxon>Bacillati</taxon>
        <taxon>Actinomycetota</taxon>
        <taxon>Actinomycetes</taxon>
        <taxon>Mycobacteriales</taxon>
        <taxon>Nocardiaceae</taxon>
        <taxon>Nocardia</taxon>
    </lineage>
</organism>
<proteinExistence type="inferred from homology"/>
<evidence type="ECO:0000256" key="4">
    <source>
        <dbReference type="ARBA" id="ARBA00023002"/>
    </source>
</evidence>
<dbReference type="PRINTS" id="PR00411">
    <property type="entry name" value="PNDRDTASEI"/>
</dbReference>
<dbReference type="InterPro" id="IPR000172">
    <property type="entry name" value="GMC_OxRdtase_N"/>
</dbReference>
<keyword evidence="2" id="KW-0285">Flavoprotein</keyword>
<evidence type="ECO:0000259" key="6">
    <source>
        <dbReference type="Pfam" id="PF05199"/>
    </source>
</evidence>
<dbReference type="KEGG" id="nsr:NS506_04719"/>
<dbReference type="Pfam" id="PF13618">
    <property type="entry name" value="Gluconate_2-dh3"/>
    <property type="match status" value="1"/>
</dbReference>
<dbReference type="PANTHER" id="PTHR46056:SF12">
    <property type="entry name" value="LONG-CHAIN-ALCOHOL OXIDASE"/>
    <property type="match status" value="1"/>
</dbReference>
<dbReference type="EMBL" id="CP017839">
    <property type="protein sequence ID" value="APA98765.1"/>
    <property type="molecule type" value="Genomic_DNA"/>
</dbReference>
<evidence type="ECO:0000256" key="2">
    <source>
        <dbReference type="ARBA" id="ARBA00022630"/>
    </source>
</evidence>
<gene>
    <name evidence="7" type="primary">fao3</name>
    <name evidence="7" type="ORF">NS506_04719</name>
</gene>
<dbReference type="Gene3D" id="3.50.50.60">
    <property type="entry name" value="FAD/NAD(P)-binding domain"/>
    <property type="match status" value="2"/>
</dbReference>
<dbReference type="Proteomes" id="UP000180166">
    <property type="component" value="Chromosome"/>
</dbReference>
<feature type="domain" description="Glucose-methanol-choline oxidoreductase N-terminal" evidence="5">
    <location>
        <begin position="246"/>
        <end position="456"/>
    </location>
</feature>
<evidence type="ECO:0000313" key="8">
    <source>
        <dbReference type="Proteomes" id="UP000180166"/>
    </source>
</evidence>
<comment type="similarity">
    <text evidence="1">Belongs to the GMC oxidoreductase family.</text>
</comment>
<dbReference type="PANTHER" id="PTHR46056">
    <property type="entry name" value="LONG-CHAIN-ALCOHOL OXIDASE"/>
    <property type="match status" value="1"/>
</dbReference>
<feature type="domain" description="Glucose-methanol-choline oxidoreductase C-terminal" evidence="6">
    <location>
        <begin position="546"/>
        <end position="664"/>
    </location>
</feature>
<dbReference type="AlphaFoldDB" id="A0ABC8AXN6"/>
<sequence>MAGKPVARSNGRMQFFANDYPSFLRSFQPWVSLRADLPDGSGPERTFTPGQLETLAALAEVLIEPGGAVPAVGGETLERLDAYLANITPLMRSGLRAALRGLDAAARARHGRRAAALPPAQRRALIEDARRGKALRHAVEAIETPLRIAHFGDRRYLDAVGAPRYDEPVLEQKPGWLVNVTTPGELSRHEVIDCDVVVVGTGAGGAAVAARLTERGLGVVMVEEGGYAGRAEFRGDLGERTQKYWRDGGYNLAVGNSVLGVSTGRLVGGTTAINSGTAFRTPDAVLREWQELGFPGDFTPQAFAPYLEEVAAELGITTADPRYLGRVAGIIGAGADAMGAAHGPLPRNAVGCDGQGQCVYGCPTEAKRSSNVSWVPRALKGGAQLYTRLTVTRILLSGGRATGVLAEGQDEHGAPRTAEIRARAVVVAAGALMTPLLLRRNGITLPALGRNLSVHPSLGAIAMMPTPGAPWTGIPQGYQVEGLGDDLVTFEGVAIPPQFAAGVLPFHGARLTEWMNDWTRTEQFGAMVRDTGTGSVHHGPGGRTLIRYHLTPRMQAALQHACAGLAELFLRGGAEAVALPIAGTPPVRTLDQARTVASIRLHPRGFRLMGPHPLGTARMGRDARDAVVDFGHRVFGTTGLYVADGSVVPTSLGVNPQVTIMAFALRAADLIAADLN</sequence>
<dbReference type="Pfam" id="PF05199">
    <property type="entry name" value="GMC_oxred_C"/>
    <property type="match status" value="1"/>
</dbReference>